<organism evidence="1 2">
    <name type="scientific">Dreissena polymorpha</name>
    <name type="common">Zebra mussel</name>
    <name type="synonym">Mytilus polymorpha</name>
    <dbReference type="NCBI Taxonomy" id="45954"/>
    <lineage>
        <taxon>Eukaryota</taxon>
        <taxon>Metazoa</taxon>
        <taxon>Spiralia</taxon>
        <taxon>Lophotrochozoa</taxon>
        <taxon>Mollusca</taxon>
        <taxon>Bivalvia</taxon>
        <taxon>Autobranchia</taxon>
        <taxon>Heteroconchia</taxon>
        <taxon>Euheterodonta</taxon>
        <taxon>Imparidentia</taxon>
        <taxon>Neoheterodontei</taxon>
        <taxon>Myida</taxon>
        <taxon>Dreissenoidea</taxon>
        <taxon>Dreissenidae</taxon>
        <taxon>Dreissena</taxon>
    </lineage>
</organism>
<reference evidence="1" key="1">
    <citation type="journal article" date="2019" name="bioRxiv">
        <title>The Genome of the Zebra Mussel, Dreissena polymorpha: A Resource for Invasive Species Research.</title>
        <authorList>
            <person name="McCartney M.A."/>
            <person name="Auch B."/>
            <person name="Kono T."/>
            <person name="Mallez S."/>
            <person name="Zhang Y."/>
            <person name="Obille A."/>
            <person name="Becker A."/>
            <person name="Abrahante J.E."/>
            <person name="Garbe J."/>
            <person name="Badalamenti J.P."/>
            <person name="Herman A."/>
            <person name="Mangelson H."/>
            <person name="Liachko I."/>
            <person name="Sullivan S."/>
            <person name="Sone E.D."/>
            <person name="Koren S."/>
            <person name="Silverstein K.A.T."/>
            <person name="Beckman K.B."/>
            <person name="Gohl D.M."/>
        </authorList>
    </citation>
    <scope>NUCLEOTIDE SEQUENCE</scope>
    <source>
        <strain evidence="1">Duluth1</strain>
        <tissue evidence="1">Whole animal</tissue>
    </source>
</reference>
<evidence type="ECO:0000313" key="2">
    <source>
        <dbReference type="Proteomes" id="UP000828390"/>
    </source>
</evidence>
<dbReference type="AlphaFoldDB" id="A0A9D4J1F1"/>
<gene>
    <name evidence="1" type="ORF">DPMN_145813</name>
</gene>
<keyword evidence="2" id="KW-1185">Reference proteome</keyword>
<dbReference type="EMBL" id="JAIWYP010000007">
    <property type="protein sequence ID" value="KAH3792319.1"/>
    <property type="molecule type" value="Genomic_DNA"/>
</dbReference>
<comment type="caution">
    <text evidence="1">The sequence shown here is derived from an EMBL/GenBank/DDBJ whole genome shotgun (WGS) entry which is preliminary data.</text>
</comment>
<proteinExistence type="predicted"/>
<protein>
    <submittedName>
        <fullName evidence="1">Uncharacterized protein</fullName>
    </submittedName>
</protein>
<reference evidence="1" key="2">
    <citation type="submission" date="2020-11" db="EMBL/GenBank/DDBJ databases">
        <authorList>
            <person name="McCartney M.A."/>
            <person name="Auch B."/>
            <person name="Kono T."/>
            <person name="Mallez S."/>
            <person name="Becker A."/>
            <person name="Gohl D.M."/>
            <person name="Silverstein K.A.T."/>
            <person name="Koren S."/>
            <person name="Bechman K.B."/>
            <person name="Herman A."/>
            <person name="Abrahante J.E."/>
            <person name="Garbe J."/>
        </authorList>
    </citation>
    <scope>NUCLEOTIDE SEQUENCE</scope>
    <source>
        <strain evidence="1">Duluth1</strain>
        <tissue evidence="1">Whole animal</tissue>
    </source>
</reference>
<name>A0A9D4J1F1_DREPO</name>
<evidence type="ECO:0000313" key="1">
    <source>
        <dbReference type="EMBL" id="KAH3792319.1"/>
    </source>
</evidence>
<accession>A0A9D4J1F1</accession>
<dbReference type="Proteomes" id="UP000828390">
    <property type="component" value="Unassembled WGS sequence"/>
</dbReference>
<sequence>MLITVNDNESKAAGGDMMIVLAQQIKGDGTLASHMHDHDNGTYSVRIRIHWAGATVIRVKNAAKKENTCLRLKTMDTYGSSVFLMKNVWGLGGKFLN</sequence>